<dbReference type="GO" id="GO:0003677">
    <property type="term" value="F:DNA binding"/>
    <property type="evidence" value="ECO:0007669"/>
    <property type="project" value="InterPro"/>
</dbReference>
<organism evidence="7">
    <name type="scientific">Gibberella zeae</name>
    <name type="common">Wheat head blight fungus</name>
    <name type="synonym">Fusarium graminearum</name>
    <dbReference type="NCBI Taxonomy" id="5518"/>
    <lineage>
        <taxon>Eukaryota</taxon>
        <taxon>Fungi</taxon>
        <taxon>Dikarya</taxon>
        <taxon>Ascomycota</taxon>
        <taxon>Pezizomycotina</taxon>
        <taxon>Sordariomycetes</taxon>
        <taxon>Hypocreomycetidae</taxon>
        <taxon>Hypocreales</taxon>
        <taxon>Nectriaceae</taxon>
        <taxon>Fusarium</taxon>
    </lineage>
</organism>
<dbReference type="InterPro" id="IPR007219">
    <property type="entry name" value="XnlR_reg_dom"/>
</dbReference>
<evidence type="ECO:0000256" key="3">
    <source>
        <dbReference type="ARBA" id="ARBA00023027"/>
    </source>
</evidence>
<dbReference type="SUPFAM" id="SSF52283">
    <property type="entry name" value="Formate/glycerate dehydrogenase catalytic domain-like"/>
    <property type="match status" value="1"/>
</dbReference>
<feature type="region of interest" description="Disordered" evidence="5">
    <location>
        <begin position="581"/>
        <end position="608"/>
    </location>
</feature>
<dbReference type="AlphaFoldDB" id="A0A4E9EF82"/>
<evidence type="ECO:0000256" key="5">
    <source>
        <dbReference type="SAM" id="MobiDB-lite"/>
    </source>
</evidence>
<sequence>MNSKIELALYPLQCPNNDYSPASGVHVVNNDAIAQSPSVNHAKKLKPNALGPVTRLLEQIEALEEKLRGHDRGEPGSGNASAAVEHDRLSPDAAAGPSEHQDKATLPHSPSMNMRFLSLSAMAEPPSRRGEFLKHLSTPRLIAGITKTYGGDPESTARPDSLWEGISTYLHHPQGSKHRLRIPPADVNKALEIYLAVVDFRFPRLAVDKVLAGIDAISHPEEDHFRRVVATDPAHVFMAYAVITIVPLVSDSYPISQGSWIAVHVLGKCMELLDRVFNQEDGLDIIQCLQLLVILAVHCSAAGSAWHLSSFAMNKCIALGYHREDVKSASVSLLDVQQRRWAFWGCYFLDVLICAALDRPPSIDVKHITTPLPDSASNSPSQCAQHGQIILDLRTSPSATHRLIARDVYHKQLFQYARLLSQVIIETTESSQSSPPCDDFEHQLGQAISWRISSLPHNEPDRCNIYLFQTSLYNTLILRLSIRELLVLFSFGPDLHDPEPTPEAITMFLGDINIEESRMKRLKIAQICAAVARSLDRVHMAGRSYLSLITGYSSLTMAFACLYLMAVRTIVRNRVGENTTWHAPQSHLGSDASSMRWHTPPPSAPFQNSADTVTSYVPNSSRSYHLSPEGEAWADGLEVGSVNDAFHIAIAKVDVVGRQFPRLNHYGRMALDIRKLLISMSSPASVFSSAEVIGDQLGAIKDGARDTGPMLDRIEQKFSYSLMLLVSLPTVFVKEATHTIFHIGSIPITTPMADSATKPELYILSDFHPEAVKYAQRSFDCILYGDPRTKNWHPHATAILIKDYYITEDDLASAPQLRVIGKQGVGLDKIDVEACKRHNVKVCNTPGVNASAVAEMTLCLALTVAREVPDVVIRQKIQGEAIRKETVAGMLLSRKIIGVVGMGHIGQAIAQMFVGGLQAEIIAFDPYFHDKQGPWDTIPYKRVETLTELLEVADVVTLHVPLTHSTKSMIAAPQLKQMKKTAILINTARGGIVNEEDLADALDKGEIWGAGFDCHCEEPPTLAKYERLWNCPRFVGTPHIAAATDETQIATINGATDGILQFLRDNKKSVVR</sequence>
<evidence type="ECO:0000256" key="2">
    <source>
        <dbReference type="ARBA" id="ARBA00023002"/>
    </source>
</evidence>
<dbReference type="GO" id="GO:0051287">
    <property type="term" value="F:NAD binding"/>
    <property type="evidence" value="ECO:0007669"/>
    <property type="project" value="InterPro"/>
</dbReference>
<dbReference type="Pfam" id="PF00389">
    <property type="entry name" value="2-Hacid_dh"/>
    <property type="match status" value="1"/>
</dbReference>
<evidence type="ECO:0000313" key="7">
    <source>
        <dbReference type="EMBL" id="VIO61351.1"/>
    </source>
</evidence>
<dbReference type="PROSITE" id="PS00065">
    <property type="entry name" value="D_2_HYDROXYACID_DH_1"/>
    <property type="match status" value="1"/>
</dbReference>
<dbReference type="InterPro" id="IPR029753">
    <property type="entry name" value="D-isomer_DH_CS"/>
</dbReference>
<dbReference type="PROSITE" id="PS00671">
    <property type="entry name" value="D_2_HYDROXYACID_DH_3"/>
    <property type="match status" value="1"/>
</dbReference>
<gene>
    <name evidence="7" type="ORF">FUG_LOCUS431483</name>
</gene>
<dbReference type="GO" id="GO:0006351">
    <property type="term" value="P:DNA-templated transcription"/>
    <property type="evidence" value="ECO:0007669"/>
    <property type="project" value="InterPro"/>
</dbReference>
<dbReference type="InterPro" id="IPR006140">
    <property type="entry name" value="D-isomer_DH_NAD-bd"/>
</dbReference>
<dbReference type="InterPro" id="IPR050418">
    <property type="entry name" value="D-iso_2-hydroxyacid_DH_PdxB"/>
</dbReference>
<dbReference type="InterPro" id="IPR029752">
    <property type="entry name" value="D-isomer_DH_CS1"/>
</dbReference>
<protein>
    <recommendedName>
        <fullName evidence="6">Xylanolytic transcriptional activator regulatory domain-containing protein</fullName>
    </recommendedName>
</protein>
<keyword evidence="3" id="KW-0520">NAD</keyword>
<keyword evidence="2" id="KW-0560">Oxidoreductase</keyword>
<dbReference type="Pfam" id="PF04082">
    <property type="entry name" value="Fungal_trans"/>
    <property type="match status" value="1"/>
</dbReference>
<dbReference type="CDD" id="cd12148">
    <property type="entry name" value="fungal_TF_MHR"/>
    <property type="match status" value="1"/>
</dbReference>
<dbReference type="SUPFAM" id="SSF51735">
    <property type="entry name" value="NAD(P)-binding Rossmann-fold domains"/>
    <property type="match status" value="1"/>
</dbReference>
<reference evidence="7" key="1">
    <citation type="submission" date="2019-04" db="EMBL/GenBank/DDBJ databases">
        <authorList>
            <person name="Melise S."/>
            <person name="Noan J."/>
            <person name="Okalmin O."/>
        </authorList>
    </citation>
    <scope>NUCLEOTIDE SEQUENCE</scope>
    <source>
        <strain evidence="7">FN9</strain>
    </source>
</reference>
<dbReference type="GO" id="GO:0008270">
    <property type="term" value="F:zinc ion binding"/>
    <property type="evidence" value="ECO:0007669"/>
    <property type="project" value="InterPro"/>
</dbReference>
<dbReference type="GO" id="GO:0016616">
    <property type="term" value="F:oxidoreductase activity, acting on the CH-OH group of donors, NAD or NADP as acceptor"/>
    <property type="evidence" value="ECO:0007669"/>
    <property type="project" value="InterPro"/>
</dbReference>
<feature type="compositionally biased region" description="Polar residues" evidence="5">
    <location>
        <begin position="581"/>
        <end position="593"/>
    </location>
</feature>
<name>A0A4E9EF82_GIBZA</name>
<dbReference type="Pfam" id="PF02826">
    <property type="entry name" value="2-Hacid_dh_C"/>
    <property type="match status" value="1"/>
</dbReference>
<dbReference type="Gene3D" id="3.40.50.720">
    <property type="entry name" value="NAD(P)-binding Rossmann-like Domain"/>
    <property type="match status" value="2"/>
</dbReference>
<dbReference type="PANTHER" id="PTHR43761:SF1">
    <property type="entry name" value="D-ISOMER SPECIFIC 2-HYDROXYACID DEHYDROGENASE CATALYTIC DOMAIN-CONTAINING PROTEIN-RELATED"/>
    <property type="match status" value="1"/>
</dbReference>
<dbReference type="PANTHER" id="PTHR43761">
    <property type="entry name" value="D-ISOMER SPECIFIC 2-HYDROXYACID DEHYDROGENASE FAMILY PROTEIN (AFU_ORTHOLOGUE AFUA_1G13630)"/>
    <property type="match status" value="1"/>
</dbReference>
<dbReference type="InterPro" id="IPR006139">
    <property type="entry name" value="D-isomer_2_OHA_DH_cat_dom"/>
</dbReference>
<evidence type="ECO:0000256" key="1">
    <source>
        <dbReference type="ARBA" id="ARBA00005854"/>
    </source>
</evidence>
<accession>A0A4E9EF82</accession>
<feature type="domain" description="Xylanolytic transcriptional activator regulatory" evidence="6">
    <location>
        <begin position="305"/>
        <end position="379"/>
    </location>
</feature>
<comment type="similarity">
    <text evidence="1">Belongs to the D-isomer specific 2-hydroxyacid dehydrogenase family.</text>
</comment>
<proteinExistence type="inferred from homology"/>
<keyword evidence="4" id="KW-0539">Nucleus</keyword>
<dbReference type="InterPro" id="IPR036291">
    <property type="entry name" value="NAD(P)-bd_dom_sf"/>
</dbReference>
<feature type="region of interest" description="Disordered" evidence="5">
    <location>
        <begin position="67"/>
        <end position="111"/>
    </location>
</feature>
<evidence type="ECO:0000259" key="6">
    <source>
        <dbReference type="SMART" id="SM00906"/>
    </source>
</evidence>
<evidence type="ECO:0000256" key="4">
    <source>
        <dbReference type="ARBA" id="ARBA00023242"/>
    </source>
</evidence>
<dbReference type="SMART" id="SM00906">
    <property type="entry name" value="Fungal_trans"/>
    <property type="match status" value="1"/>
</dbReference>
<dbReference type="EMBL" id="CAAKMV010000152">
    <property type="protein sequence ID" value="VIO61351.1"/>
    <property type="molecule type" value="Genomic_DNA"/>
</dbReference>